<reference evidence="2 3" key="1">
    <citation type="submission" date="2023-03" db="EMBL/GenBank/DDBJ databases">
        <title>Genome sequence of Lichtheimia ornata CBS 291.66.</title>
        <authorList>
            <person name="Mohabir J.T."/>
            <person name="Shea T.P."/>
            <person name="Kurbessoian T."/>
            <person name="Berby B."/>
            <person name="Fontaine J."/>
            <person name="Livny J."/>
            <person name="Gnirke A."/>
            <person name="Stajich J.E."/>
            <person name="Cuomo C.A."/>
        </authorList>
    </citation>
    <scope>NUCLEOTIDE SEQUENCE [LARGE SCALE GENOMIC DNA]</scope>
    <source>
        <strain evidence="2">CBS 291.66</strain>
    </source>
</reference>
<proteinExistence type="predicted"/>
<gene>
    <name evidence="2" type="ORF">O0I10_000327</name>
</gene>
<evidence type="ECO:0000256" key="1">
    <source>
        <dbReference type="SAM" id="MobiDB-lite"/>
    </source>
</evidence>
<organism evidence="2 3">
    <name type="scientific">Lichtheimia ornata</name>
    <dbReference type="NCBI Taxonomy" id="688661"/>
    <lineage>
        <taxon>Eukaryota</taxon>
        <taxon>Fungi</taxon>
        <taxon>Fungi incertae sedis</taxon>
        <taxon>Mucoromycota</taxon>
        <taxon>Mucoromycotina</taxon>
        <taxon>Mucoromycetes</taxon>
        <taxon>Mucorales</taxon>
        <taxon>Lichtheimiaceae</taxon>
        <taxon>Lichtheimia</taxon>
    </lineage>
</organism>
<dbReference type="RefSeq" id="XP_058348961.1">
    <property type="nucleotide sequence ID" value="XM_058480438.1"/>
</dbReference>
<evidence type="ECO:0000313" key="2">
    <source>
        <dbReference type="EMBL" id="KAJ8664049.1"/>
    </source>
</evidence>
<dbReference type="GeneID" id="83207749"/>
<dbReference type="Proteomes" id="UP001234581">
    <property type="component" value="Unassembled WGS sequence"/>
</dbReference>
<dbReference type="AlphaFoldDB" id="A0AAD8DIQ4"/>
<evidence type="ECO:0000313" key="3">
    <source>
        <dbReference type="Proteomes" id="UP001234581"/>
    </source>
</evidence>
<keyword evidence="3" id="KW-1185">Reference proteome</keyword>
<dbReference type="EMBL" id="JARTCD010000001">
    <property type="protein sequence ID" value="KAJ8664049.1"/>
    <property type="molecule type" value="Genomic_DNA"/>
</dbReference>
<feature type="region of interest" description="Disordered" evidence="1">
    <location>
        <begin position="289"/>
        <end position="320"/>
    </location>
</feature>
<protein>
    <submittedName>
        <fullName evidence="2">Uncharacterized protein</fullName>
    </submittedName>
</protein>
<name>A0AAD8DIQ4_9FUNG</name>
<comment type="caution">
    <text evidence="2">The sequence shown here is derived from an EMBL/GenBank/DDBJ whole genome shotgun (WGS) entry which is preliminary data.</text>
</comment>
<sequence>MTKDALETSTTTTQYDLDMHPCNASIIHITNKMTRELSYIKIRHNFDDNYAISLVDPETFIPCAESHSISTTERSRSIVLHDKQAMEVPFTDTSSRIGFQWSFDWEGDQYRWIRTSRLRNSLECRRFTTQSGDVCAAVAQYAPSNKGKHALGVLSIHAMAPHSHRSPLEWMIHMTLFIVLDKKLSDMNGGISSKLPWCSLRKHRHNHLSSMEDDQDKEYPKAVSREKMMVDHGESIMAAGKESNILPAPPPPKSWNIHQMNLIDATATLRLHSNHHTTAHHHKLENLFSSHDHHAPPSTMPEQLLTPSPPPPQQQQHRQISLPLSSSLSRYQQTADGGSCDNSQFILQRPISLRRVSAGGNHRGDYFQQRIQYAHYPCFPYFNNPSPSAPQFYNTYYYYGYH</sequence>
<accession>A0AAD8DIQ4</accession>